<name>A0AAW1LY81_POPJA</name>
<sequence>MDSTSTVNVENESLLHIEDLPKSSGATQQSMGSTSGGGAMSSGLVTRMDVSGPVATRSKAAQANCNERVLDLVFTGVLGAVMRDDGPFVAEDSHHPALNINLSLCAHTSIQSHTSGDHRAYNFRRANFPALYI</sequence>
<organism evidence="2 3">
    <name type="scientific">Popillia japonica</name>
    <name type="common">Japanese beetle</name>
    <dbReference type="NCBI Taxonomy" id="7064"/>
    <lineage>
        <taxon>Eukaryota</taxon>
        <taxon>Metazoa</taxon>
        <taxon>Ecdysozoa</taxon>
        <taxon>Arthropoda</taxon>
        <taxon>Hexapoda</taxon>
        <taxon>Insecta</taxon>
        <taxon>Pterygota</taxon>
        <taxon>Neoptera</taxon>
        <taxon>Endopterygota</taxon>
        <taxon>Coleoptera</taxon>
        <taxon>Polyphaga</taxon>
        <taxon>Scarabaeiformia</taxon>
        <taxon>Scarabaeidae</taxon>
        <taxon>Rutelinae</taxon>
        <taxon>Popillia</taxon>
    </lineage>
</organism>
<reference evidence="2 3" key="1">
    <citation type="journal article" date="2024" name="BMC Genomics">
        <title>De novo assembly and annotation of Popillia japonica's genome with initial clues to its potential as an invasive pest.</title>
        <authorList>
            <person name="Cucini C."/>
            <person name="Boschi S."/>
            <person name="Funari R."/>
            <person name="Cardaioli E."/>
            <person name="Iannotti N."/>
            <person name="Marturano G."/>
            <person name="Paoli F."/>
            <person name="Bruttini M."/>
            <person name="Carapelli A."/>
            <person name="Frati F."/>
            <person name="Nardi F."/>
        </authorList>
    </citation>
    <scope>NUCLEOTIDE SEQUENCE [LARGE SCALE GENOMIC DNA]</scope>
    <source>
        <strain evidence="2">DMR45628</strain>
    </source>
</reference>
<gene>
    <name evidence="2" type="ORF">QE152_g9436</name>
</gene>
<dbReference type="Proteomes" id="UP001458880">
    <property type="component" value="Unassembled WGS sequence"/>
</dbReference>
<dbReference type="AlphaFoldDB" id="A0AAW1LY81"/>
<keyword evidence="3" id="KW-1185">Reference proteome</keyword>
<protein>
    <submittedName>
        <fullName evidence="2">Uncharacterized protein</fullName>
    </submittedName>
</protein>
<feature type="compositionally biased region" description="Low complexity" evidence="1">
    <location>
        <begin position="23"/>
        <end position="33"/>
    </location>
</feature>
<evidence type="ECO:0000256" key="1">
    <source>
        <dbReference type="SAM" id="MobiDB-lite"/>
    </source>
</evidence>
<comment type="caution">
    <text evidence="2">The sequence shown here is derived from an EMBL/GenBank/DDBJ whole genome shotgun (WGS) entry which is preliminary data.</text>
</comment>
<evidence type="ECO:0000313" key="2">
    <source>
        <dbReference type="EMBL" id="KAK9738932.1"/>
    </source>
</evidence>
<evidence type="ECO:0000313" key="3">
    <source>
        <dbReference type="Proteomes" id="UP001458880"/>
    </source>
</evidence>
<feature type="compositionally biased region" description="Polar residues" evidence="1">
    <location>
        <begin position="1"/>
        <end position="11"/>
    </location>
</feature>
<accession>A0AAW1LY81</accession>
<dbReference type="EMBL" id="JASPKY010000080">
    <property type="protein sequence ID" value="KAK9738932.1"/>
    <property type="molecule type" value="Genomic_DNA"/>
</dbReference>
<proteinExistence type="predicted"/>
<feature type="region of interest" description="Disordered" evidence="1">
    <location>
        <begin position="1"/>
        <end position="45"/>
    </location>
</feature>